<dbReference type="PANTHER" id="PTHR36318:SF5">
    <property type="entry name" value="TRANSMEMBRANE PROTEIN"/>
    <property type="match status" value="1"/>
</dbReference>
<keyword evidence="1" id="KW-0472">Membrane</keyword>
<evidence type="ECO:0000313" key="3">
    <source>
        <dbReference type="Proteomes" id="UP000326396"/>
    </source>
</evidence>
<proteinExistence type="predicted"/>
<gene>
    <name evidence="2" type="ORF">E3N88_07658</name>
</gene>
<keyword evidence="3" id="KW-1185">Reference proteome</keyword>
<dbReference type="OrthoDB" id="611851at2759"/>
<protein>
    <submittedName>
        <fullName evidence="2">Uncharacterized protein</fullName>
    </submittedName>
</protein>
<reference evidence="2 3" key="1">
    <citation type="submission" date="2019-05" db="EMBL/GenBank/DDBJ databases">
        <title>Mikania micrantha, genome provides insights into the molecular mechanism of rapid growth.</title>
        <authorList>
            <person name="Liu B."/>
        </authorList>
    </citation>
    <scope>NUCLEOTIDE SEQUENCE [LARGE SCALE GENOMIC DNA]</scope>
    <source>
        <strain evidence="2">NLD-2019</strain>
        <tissue evidence="2">Leaf</tissue>
    </source>
</reference>
<dbReference type="EMBL" id="SZYD01000003">
    <property type="protein sequence ID" value="KAD6796762.1"/>
    <property type="molecule type" value="Genomic_DNA"/>
</dbReference>
<dbReference type="Pfam" id="PF07343">
    <property type="entry name" value="DUF1475"/>
    <property type="match status" value="1"/>
</dbReference>
<feature type="transmembrane region" description="Helical" evidence="1">
    <location>
        <begin position="12"/>
        <end position="34"/>
    </location>
</feature>
<dbReference type="Proteomes" id="UP000326396">
    <property type="component" value="Linkage Group LG11"/>
</dbReference>
<dbReference type="InterPro" id="IPR009943">
    <property type="entry name" value="DUF1475"/>
</dbReference>
<feature type="transmembrane region" description="Helical" evidence="1">
    <location>
        <begin position="135"/>
        <end position="157"/>
    </location>
</feature>
<name>A0A5N6PT75_9ASTR</name>
<sequence>MATSSSTSTLLVALKSSFIILMFIMAVALAYTLIMDGDSSCFDPNAWWTIAAVTNVFVFIAFIVAWFFYKESSWMKRVVLMFMLFWCGSFVTCGYIVLLFFKLSPEESLSDPLYFVLVRRQKTDVTGHMRKSTVVIAKLIVTSIACCLLGIVIYACIIDGFPFYVELLTP</sequence>
<dbReference type="PANTHER" id="PTHR36318">
    <property type="entry name" value="OS06G0581300 PROTEIN"/>
    <property type="match status" value="1"/>
</dbReference>
<keyword evidence="1" id="KW-1133">Transmembrane helix</keyword>
<accession>A0A5N6PT75</accession>
<keyword evidence="1" id="KW-0812">Transmembrane</keyword>
<organism evidence="2 3">
    <name type="scientific">Mikania micrantha</name>
    <name type="common">bitter vine</name>
    <dbReference type="NCBI Taxonomy" id="192012"/>
    <lineage>
        <taxon>Eukaryota</taxon>
        <taxon>Viridiplantae</taxon>
        <taxon>Streptophyta</taxon>
        <taxon>Embryophyta</taxon>
        <taxon>Tracheophyta</taxon>
        <taxon>Spermatophyta</taxon>
        <taxon>Magnoliopsida</taxon>
        <taxon>eudicotyledons</taxon>
        <taxon>Gunneridae</taxon>
        <taxon>Pentapetalae</taxon>
        <taxon>asterids</taxon>
        <taxon>campanulids</taxon>
        <taxon>Asterales</taxon>
        <taxon>Asteraceae</taxon>
        <taxon>Asteroideae</taxon>
        <taxon>Heliantheae alliance</taxon>
        <taxon>Eupatorieae</taxon>
        <taxon>Mikania</taxon>
    </lineage>
</organism>
<dbReference type="AlphaFoldDB" id="A0A5N6PT75"/>
<feature type="transmembrane region" description="Helical" evidence="1">
    <location>
        <begin position="46"/>
        <end position="69"/>
    </location>
</feature>
<comment type="caution">
    <text evidence="2">The sequence shown here is derived from an EMBL/GenBank/DDBJ whole genome shotgun (WGS) entry which is preliminary data.</text>
</comment>
<feature type="transmembrane region" description="Helical" evidence="1">
    <location>
        <begin position="78"/>
        <end position="101"/>
    </location>
</feature>
<evidence type="ECO:0000256" key="1">
    <source>
        <dbReference type="SAM" id="Phobius"/>
    </source>
</evidence>
<evidence type="ECO:0000313" key="2">
    <source>
        <dbReference type="EMBL" id="KAD6796762.1"/>
    </source>
</evidence>